<dbReference type="EMBL" id="BMFS01000004">
    <property type="protein sequence ID" value="GGG97836.1"/>
    <property type="molecule type" value="Genomic_DNA"/>
</dbReference>
<name>A0ABQ1XMP7_9PROT</name>
<dbReference type="RefSeq" id="WP_188451652.1">
    <property type="nucleotide sequence ID" value="NZ_BMFS01000004.1"/>
</dbReference>
<feature type="transmembrane region" description="Helical" evidence="1">
    <location>
        <begin position="103"/>
        <end position="120"/>
    </location>
</feature>
<gene>
    <name evidence="2" type="ORF">GCM10007420_12000</name>
</gene>
<sequence>MGEMIADIRSGTRGIWAMLAFKEGWRQHFDVSVDGFIRSFMAVIYALPAFILLMVSANHVLAELPGGADAQISLTDAIGQYARIWLLFPVIAYLVVKLLGLKGGFSAWVVVHNWAVFVLLHVQALFWLLAAAGIANAEALGLLLALYQILRLMVHWRVAAGALDLHWGLAAGAACIPLVIDALIVYGFASASGG</sequence>
<organism evidence="2 3">
    <name type="scientific">Glycocaulis albus</name>
    <dbReference type="NCBI Taxonomy" id="1382801"/>
    <lineage>
        <taxon>Bacteria</taxon>
        <taxon>Pseudomonadati</taxon>
        <taxon>Pseudomonadota</taxon>
        <taxon>Alphaproteobacteria</taxon>
        <taxon>Maricaulales</taxon>
        <taxon>Maricaulaceae</taxon>
        <taxon>Glycocaulis</taxon>
    </lineage>
</organism>
<dbReference type="Proteomes" id="UP000648722">
    <property type="component" value="Unassembled WGS sequence"/>
</dbReference>
<keyword evidence="1" id="KW-0472">Membrane</keyword>
<feature type="transmembrane region" description="Helical" evidence="1">
    <location>
        <begin position="126"/>
        <end position="147"/>
    </location>
</feature>
<evidence type="ECO:0008006" key="4">
    <source>
        <dbReference type="Google" id="ProtNLM"/>
    </source>
</evidence>
<feature type="transmembrane region" description="Helical" evidence="1">
    <location>
        <begin position="77"/>
        <end position="96"/>
    </location>
</feature>
<protein>
    <recommendedName>
        <fullName evidence="4">Yip1 domain-containing protein</fullName>
    </recommendedName>
</protein>
<feature type="transmembrane region" description="Helical" evidence="1">
    <location>
        <begin position="167"/>
        <end position="189"/>
    </location>
</feature>
<proteinExistence type="predicted"/>
<feature type="transmembrane region" description="Helical" evidence="1">
    <location>
        <begin position="36"/>
        <end position="57"/>
    </location>
</feature>
<evidence type="ECO:0000256" key="1">
    <source>
        <dbReference type="SAM" id="Phobius"/>
    </source>
</evidence>
<keyword evidence="3" id="KW-1185">Reference proteome</keyword>
<evidence type="ECO:0000313" key="2">
    <source>
        <dbReference type="EMBL" id="GGG97836.1"/>
    </source>
</evidence>
<accession>A0ABQ1XMP7</accession>
<evidence type="ECO:0000313" key="3">
    <source>
        <dbReference type="Proteomes" id="UP000648722"/>
    </source>
</evidence>
<keyword evidence="1" id="KW-1133">Transmembrane helix</keyword>
<reference evidence="3" key="1">
    <citation type="journal article" date="2019" name="Int. J. Syst. Evol. Microbiol.">
        <title>The Global Catalogue of Microorganisms (GCM) 10K type strain sequencing project: providing services to taxonomists for standard genome sequencing and annotation.</title>
        <authorList>
            <consortium name="The Broad Institute Genomics Platform"/>
            <consortium name="The Broad Institute Genome Sequencing Center for Infectious Disease"/>
            <person name="Wu L."/>
            <person name="Ma J."/>
        </authorList>
    </citation>
    <scope>NUCLEOTIDE SEQUENCE [LARGE SCALE GENOMIC DNA]</scope>
    <source>
        <strain evidence="3">CGMCC 1.12766</strain>
    </source>
</reference>
<keyword evidence="1" id="KW-0812">Transmembrane</keyword>
<comment type="caution">
    <text evidence="2">The sequence shown here is derived from an EMBL/GenBank/DDBJ whole genome shotgun (WGS) entry which is preliminary data.</text>
</comment>